<accession>A0A3S7HIF6</accession>
<evidence type="ECO:0000313" key="2">
    <source>
        <dbReference type="Proteomes" id="UP000289438"/>
    </source>
</evidence>
<dbReference type="GeneID" id="64408834"/>
<proteinExistence type="predicted"/>
<name>A0A3S7HIF6_9CAUD</name>
<evidence type="ECO:0000313" key="1">
    <source>
        <dbReference type="EMBL" id="AVO23699.1"/>
    </source>
</evidence>
<sequence>MKTMTKTIAFACAALMSFTAGAREISRDEVNYLLTTNTWDVFMAPDVSIDYTTVLVVDHHISAWYRSSTEANGTGYLEIVINCRSQQYAILNIVLGTGEVLPGDWKLKTPDPDSHLARANGVLCRVFDK</sequence>
<protein>
    <submittedName>
        <fullName evidence="1">Uncharacterized protein</fullName>
    </submittedName>
</protein>
<dbReference type="EMBL" id="MG944227">
    <property type="protein sequence ID" value="AVO23699.1"/>
    <property type="molecule type" value="Genomic_DNA"/>
</dbReference>
<organism evidence="1 2">
    <name type="scientific">Xanthomonas phage XPP1</name>
    <dbReference type="NCBI Taxonomy" id="2099853"/>
    <lineage>
        <taxon>Viruses</taxon>
        <taxon>Duplodnaviria</taxon>
        <taxon>Heunggongvirae</taxon>
        <taxon>Uroviricota</taxon>
        <taxon>Caudoviricetes</taxon>
        <taxon>Kantovirinae</taxon>
        <taxon>Tsukubavirus</taxon>
        <taxon>Tsukubavirus XPP1</taxon>
    </lineage>
</organism>
<dbReference type="KEGG" id="vg:64408834"/>
<dbReference type="Proteomes" id="UP000289438">
    <property type="component" value="Segment"/>
</dbReference>
<keyword evidence="2" id="KW-1185">Reference proteome</keyword>
<reference evidence="1 2" key="1">
    <citation type="submission" date="2018-02" db="EMBL/GenBank/DDBJ databases">
        <title>Isolation, characterization and comparative genomics of Xanthomonas oryzae pv. oryzae bacteriophages.</title>
        <authorList>
            <person name="Varga I."/>
            <person name="Molnar J."/>
            <person name="Gazdag A."/>
            <person name="Szucs D."/>
            <person name="Doffkay Z."/>
            <person name="Valappil S.K."/>
            <person name="Papp S."/>
            <person name="Pinter R."/>
            <person name="Vera Cruz C.M."/>
            <person name="Ricardo O."/>
            <person name="Vizi T."/>
            <person name="Schneider G."/>
            <person name="Rakhely G."/>
            <person name="Kovacs T."/>
        </authorList>
    </citation>
    <scope>NUCLEOTIDE SEQUENCE [LARGE SCALE GENOMIC DNA]</scope>
</reference>
<dbReference type="RefSeq" id="YP_010052465.1">
    <property type="nucleotide sequence ID" value="NC_054458.1"/>
</dbReference>